<dbReference type="EMBL" id="LAZR01022132">
    <property type="protein sequence ID" value="KKL82930.1"/>
    <property type="molecule type" value="Genomic_DNA"/>
</dbReference>
<proteinExistence type="predicted"/>
<gene>
    <name evidence="1" type="ORF">LCGC14_1979830</name>
</gene>
<comment type="caution">
    <text evidence="1">The sequence shown here is derived from an EMBL/GenBank/DDBJ whole genome shotgun (WGS) entry which is preliminary data.</text>
</comment>
<accession>A0A0F9HMK3</accession>
<organism evidence="1">
    <name type="scientific">marine sediment metagenome</name>
    <dbReference type="NCBI Taxonomy" id="412755"/>
    <lineage>
        <taxon>unclassified sequences</taxon>
        <taxon>metagenomes</taxon>
        <taxon>ecological metagenomes</taxon>
    </lineage>
</organism>
<reference evidence="1" key="1">
    <citation type="journal article" date="2015" name="Nature">
        <title>Complex archaea that bridge the gap between prokaryotes and eukaryotes.</title>
        <authorList>
            <person name="Spang A."/>
            <person name="Saw J.H."/>
            <person name="Jorgensen S.L."/>
            <person name="Zaremba-Niedzwiedzka K."/>
            <person name="Martijn J."/>
            <person name="Lind A.E."/>
            <person name="van Eijk R."/>
            <person name="Schleper C."/>
            <person name="Guy L."/>
            <person name="Ettema T.J."/>
        </authorList>
    </citation>
    <scope>NUCLEOTIDE SEQUENCE</scope>
</reference>
<dbReference type="AlphaFoldDB" id="A0A0F9HMK3"/>
<name>A0A0F9HMK3_9ZZZZ</name>
<protein>
    <submittedName>
        <fullName evidence="1">Uncharacterized protein</fullName>
    </submittedName>
</protein>
<sequence length="250" mass="27998">MINCQTISFSKELQQQRMTQAQSILGTRVVKHIICFVLYLFGVDRKSISNLLSTPPGTIRSIIRAILHDGLPALEDRRKSSSMFLPPPEKSLKVNIRMEGQAVIIDFAIAGKLAIPRQNTLQIKVILLTLLDNNLITTREVAEVLGFSTVHTLNLAKELHADDVIALIDKRKGQQQEYRFTPAVKAELIQQFVLDIVSRGKSSGKLLANHLQERCELILSERSIRDHINKLGLSGIKESLPHLLSALKKN</sequence>
<evidence type="ECO:0000313" key="1">
    <source>
        <dbReference type="EMBL" id="KKL82930.1"/>
    </source>
</evidence>